<keyword evidence="2" id="KW-1185">Reference proteome</keyword>
<evidence type="ECO:0000313" key="1">
    <source>
        <dbReference type="EMBL" id="EFP89211.1"/>
    </source>
</evidence>
<reference evidence="2" key="2">
    <citation type="journal article" date="2011" name="Proc. Natl. Acad. Sci. U.S.A.">
        <title>Obligate biotrophy features unraveled by the genomic analysis of rust fungi.</title>
        <authorList>
            <person name="Duplessis S."/>
            <person name="Cuomo C.A."/>
            <person name="Lin Y.-C."/>
            <person name="Aerts A."/>
            <person name="Tisserant E."/>
            <person name="Veneault-Fourrey C."/>
            <person name="Joly D.L."/>
            <person name="Hacquard S."/>
            <person name="Amselem J."/>
            <person name="Cantarel B.L."/>
            <person name="Chiu R."/>
            <person name="Coutinho P.M."/>
            <person name="Feau N."/>
            <person name="Field M."/>
            <person name="Frey P."/>
            <person name="Gelhaye E."/>
            <person name="Goldberg J."/>
            <person name="Grabherr M.G."/>
            <person name="Kodira C.D."/>
            <person name="Kohler A."/>
            <person name="Kuees U."/>
            <person name="Lindquist E.A."/>
            <person name="Lucas S.M."/>
            <person name="Mago R."/>
            <person name="Mauceli E."/>
            <person name="Morin E."/>
            <person name="Murat C."/>
            <person name="Pangilinan J.L."/>
            <person name="Park R."/>
            <person name="Pearson M."/>
            <person name="Quesneville H."/>
            <person name="Rouhier N."/>
            <person name="Sakthikumar S."/>
            <person name="Salamov A.A."/>
            <person name="Schmutz J."/>
            <person name="Selles B."/>
            <person name="Shapiro H."/>
            <person name="Tanguay P."/>
            <person name="Tuskan G.A."/>
            <person name="Henrissat B."/>
            <person name="Van de Peer Y."/>
            <person name="Rouze P."/>
            <person name="Ellis J.G."/>
            <person name="Dodds P.N."/>
            <person name="Schein J.E."/>
            <person name="Zhong S."/>
            <person name="Hamelin R.C."/>
            <person name="Grigoriev I.V."/>
            <person name="Szabo L.J."/>
            <person name="Martin F."/>
        </authorList>
    </citation>
    <scope>NUCLEOTIDE SEQUENCE [LARGE SCALE GENOMIC DNA]</scope>
    <source>
        <strain evidence="2">CRL 75-36-700-3 / race SCCL</strain>
    </source>
</reference>
<dbReference type="GeneID" id="10546848"/>
<name>E3KY10_PUCGT</name>
<protein>
    <submittedName>
        <fullName evidence="1">Uncharacterized protein</fullName>
    </submittedName>
</protein>
<dbReference type="HOGENOM" id="CLU_2122278_0_0_1"/>
<dbReference type="EMBL" id="DS178320">
    <property type="protein sequence ID" value="EFP89211.1"/>
    <property type="molecule type" value="Genomic_DNA"/>
</dbReference>
<dbReference type="AlphaFoldDB" id="E3KY10"/>
<dbReference type="InParanoid" id="E3KY10"/>
<dbReference type="KEGG" id="pgr:PGTG_15052"/>
<proteinExistence type="predicted"/>
<dbReference type="RefSeq" id="XP_003333630.1">
    <property type="nucleotide sequence ID" value="XM_003333582.1"/>
</dbReference>
<evidence type="ECO:0000313" key="2">
    <source>
        <dbReference type="Proteomes" id="UP000008783"/>
    </source>
</evidence>
<dbReference type="VEuPathDB" id="FungiDB:PGTG_15052"/>
<accession>E3KY10</accession>
<sequence length="114" mass="12766">MTTYLFKSIWAPGMLSGPCMKPIERFGLLATQLAFTALYPHAGPYPGHCRPPSTGAGQVSLAPLASTWQPVHLAVYFQKFRLHTSFLFCFGFSIFQIRKLFSYSCNMLQVTVLI</sequence>
<reference key="1">
    <citation type="submission" date="2007-01" db="EMBL/GenBank/DDBJ databases">
        <title>The Genome Sequence of Puccinia graminis f. sp. tritici Strain CRL 75-36-700-3.</title>
        <authorList>
            <consortium name="The Broad Institute Genome Sequencing Platform"/>
            <person name="Birren B."/>
            <person name="Lander E."/>
            <person name="Galagan J."/>
            <person name="Nusbaum C."/>
            <person name="Devon K."/>
            <person name="Cuomo C."/>
            <person name="Jaffe D."/>
            <person name="Butler J."/>
            <person name="Alvarez P."/>
            <person name="Gnerre S."/>
            <person name="Grabherr M."/>
            <person name="Mauceli E."/>
            <person name="Brockman W."/>
            <person name="Young S."/>
            <person name="LaButti K."/>
            <person name="Sykes S."/>
            <person name="DeCaprio D."/>
            <person name="Crawford M."/>
            <person name="Koehrsen M."/>
            <person name="Engels R."/>
            <person name="Montgomery P."/>
            <person name="Pearson M."/>
            <person name="Howarth C."/>
            <person name="Larson L."/>
            <person name="White J."/>
            <person name="Zeng Q."/>
            <person name="Kodira C."/>
            <person name="Yandava C."/>
            <person name="Alvarado L."/>
            <person name="O'Leary S."/>
            <person name="Szabo L."/>
            <person name="Dean R."/>
            <person name="Schein J."/>
        </authorList>
    </citation>
    <scope>NUCLEOTIDE SEQUENCE</scope>
    <source>
        <strain>CRL 75-36-700-3</strain>
    </source>
</reference>
<gene>
    <name evidence="1" type="ORF">PGTG_15052</name>
</gene>
<organism evidence="1 2">
    <name type="scientific">Puccinia graminis f. sp. tritici (strain CRL 75-36-700-3 / race SCCL)</name>
    <name type="common">Black stem rust fungus</name>
    <dbReference type="NCBI Taxonomy" id="418459"/>
    <lineage>
        <taxon>Eukaryota</taxon>
        <taxon>Fungi</taxon>
        <taxon>Dikarya</taxon>
        <taxon>Basidiomycota</taxon>
        <taxon>Pucciniomycotina</taxon>
        <taxon>Pucciniomycetes</taxon>
        <taxon>Pucciniales</taxon>
        <taxon>Pucciniaceae</taxon>
        <taxon>Puccinia</taxon>
    </lineage>
</organism>
<dbReference type="Proteomes" id="UP000008783">
    <property type="component" value="Unassembled WGS sequence"/>
</dbReference>